<dbReference type="EMBL" id="GBXM01089393">
    <property type="protein sequence ID" value="JAH19184.1"/>
    <property type="molecule type" value="Transcribed_RNA"/>
</dbReference>
<organism evidence="1">
    <name type="scientific">Anguilla anguilla</name>
    <name type="common">European freshwater eel</name>
    <name type="synonym">Muraena anguilla</name>
    <dbReference type="NCBI Taxonomy" id="7936"/>
    <lineage>
        <taxon>Eukaryota</taxon>
        <taxon>Metazoa</taxon>
        <taxon>Chordata</taxon>
        <taxon>Craniata</taxon>
        <taxon>Vertebrata</taxon>
        <taxon>Euteleostomi</taxon>
        <taxon>Actinopterygii</taxon>
        <taxon>Neopterygii</taxon>
        <taxon>Teleostei</taxon>
        <taxon>Anguilliformes</taxon>
        <taxon>Anguillidae</taxon>
        <taxon>Anguilla</taxon>
    </lineage>
</organism>
<dbReference type="EMBL" id="GBXM01105040">
    <property type="protein sequence ID" value="JAH03537.1"/>
    <property type="molecule type" value="Transcribed_RNA"/>
</dbReference>
<name>A0A0E9PGX8_ANGAN</name>
<evidence type="ECO:0000313" key="1">
    <source>
        <dbReference type="EMBL" id="JAH03537.1"/>
    </source>
</evidence>
<reference evidence="1" key="1">
    <citation type="submission" date="2014-11" db="EMBL/GenBank/DDBJ databases">
        <authorList>
            <person name="Amaro Gonzalez C."/>
        </authorList>
    </citation>
    <scope>NUCLEOTIDE SEQUENCE</scope>
</reference>
<proteinExistence type="predicted"/>
<protein>
    <submittedName>
        <fullName evidence="1">Uncharacterized protein</fullName>
    </submittedName>
</protein>
<sequence length="63" mass="7173">MLVYCVECSKHSMLLLAFYDSEAVNEHRRAGSLPFIRAFSSSVRCSVRVRITTLTLFTVKTCQ</sequence>
<reference evidence="1" key="2">
    <citation type="journal article" date="2015" name="Fish Shellfish Immunol.">
        <title>Early steps in the European eel (Anguilla anguilla)-Vibrio vulnificus interaction in the gills: Role of the RtxA13 toxin.</title>
        <authorList>
            <person name="Callol A."/>
            <person name="Pajuelo D."/>
            <person name="Ebbesson L."/>
            <person name="Teles M."/>
            <person name="MacKenzie S."/>
            <person name="Amaro C."/>
        </authorList>
    </citation>
    <scope>NUCLEOTIDE SEQUENCE</scope>
</reference>
<accession>A0A0E9PGX8</accession>
<dbReference type="AlphaFoldDB" id="A0A0E9PGX8"/>